<proteinExistence type="predicted"/>
<accession>A0A9Q3EQ06</accession>
<organism evidence="1 2">
    <name type="scientific">Austropuccinia psidii MF-1</name>
    <dbReference type="NCBI Taxonomy" id="1389203"/>
    <lineage>
        <taxon>Eukaryota</taxon>
        <taxon>Fungi</taxon>
        <taxon>Dikarya</taxon>
        <taxon>Basidiomycota</taxon>
        <taxon>Pucciniomycotina</taxon>
        <taxon>Pucciniomycetes</taxon>
        <taxon>Pucciniales</taxon>
        <taxon>Sphaerophragmiaceae</taxon>
        <taxon>Austropuccinia</taxon>
    </lineage>
</organism>
<name>A0A9Q3EQ06_9BASI</name>
<dbReference type="Proteomes" id="UP000765509">
    <property type="component" value="Unassembled WGS sequence"/>
</dbReference>
<dbReference type="EMBL" id="AVOT02029879">
    <property type="protein sequence ID" value="MBW0522868.1"/>
    <property type="molecule type" value="Genomic_DNA"/>
</dbReference>
<evidence type="ECO:0000313" key="1">
    <source>
        <dbReference type="EMBL" id="MBW0522868.1"/>
    </source>
</evidence>
<evidence type="ECO:0000313" key="2">
    <source>
        <dbReference type="Proteomes" id="UP000765509"/>
    </source>
</evidence>
<keyword evidence="2" id="KW-1185">Reference proteome</keyword>
<reference evidence="1" key="1">
    <citation type="submission" date="2021-03" db="EMBL/GenBank/DDBJ databases">
        <title>Draft genome sequence of rust myrtle Austropuccinia psidii MF-1, a brazilian biotype.</title>
        <authorList>
            <person name="Quecine M.C."/>
            <person name="Pachon D.M.R."/>
            <person name="Bonatelli M.L."/>
            <person name="Correr F.H."/>
            <person name="Franceschini L.M."/>
            <person name="Leite T.F."/>
            <person name="Margarido G.R.A."/>
            <person name="Almeida C.A."/>
            <person name="Ferrarezi J.A."/>
            <person name="Labate C.A."/>
        </authorList>
    </citation>
    <scope>NUCLEOTIDE SEQUENCE</scope>
    <source>
        <strain evidence="1">MF-1</strain>
    </source>
</reference>
<comment type="caution">
    <text evidence="1">The sequence shown here is derived from an EMBL/GenBank/DDBJ whole genome shotgun (WGS) entry which is preliminary data.</text>
</comment>
<gene>
    <name evidence="1" type="ORF">O181_062583</name>
</gene>
<protein>
    <submittedName>
        <fullName evidence="1">Uncharacterized protein</fullName>
    </submittedName>
</protein>
<dbReference type="AlphaFoldDB" id="A0A9Q3EQ06"/>
<sequence length="81" mass="8824">MLLHLCGTLIGPQGRTLTLVGSDRANDMWAPTGKSKDVCQIMLIWALGAILDSKLFSFKWQEAVSDILSASTQSDPSTTRE</sequence>